<dbReference type="OrthoDB" id="5147690at2"/>
<keyword evidence="1" id="KW-0472">Membrane</keyword>
<evidence type="ECO:0000313" key="2">
    <source>
        <dbReference type="EMBL" id="EFA23665.1"/>
    </source>
</evidence>
<evidence type="ECO:0000313" key="3">
    <source>
        <dbReference type="EMBL" id="KFI58723.1"/>
    </source>
</evidence>
<protein>
    <submittedName>
        <fullName evidence="2">Uncharacterized protein</fullName>
    </submittedName>
</protein>
<organism evidence="2 4">
    <name type="scientific">Bifidobacterium gallicum DSM 20093 = LMG 11596</name>
    <dbReference type="NCBI Taxonomy" id="561180"/>
    <lineage>
        <taxon>Bacteria</taxon>
        <taxon>Bacillati</taxon>
        <taxon>Actinomycetota</taxon>
        <taxon>Actinomycetes</taxon>
        <taxon>Bifidobacteriales</taxon>
        <taxon>Bifidobacteriaceae</taxon>
        <taxon>Bifidobacterium</taxon>
    </lineage>
</organism>
<feature type="transmembrane region" description="Helical" evidence="1">
    <location>
        <begin position="20"/>
        <end position="42"/>
    </location>
</feature>
<reference evidence="3 5" key="2">
    <citation type="submission" date="2014-03" db="EMBL/GenBank/DDBJ databases">
        <title>Genomics of Bifidobacteria.</title>
        <authorList>
            <person name="Ventura M."/>
            <person name="Milani C."/>
            <person name="Lugli G.A."/>
        </authorList>
    </citation>
    <scope>NUCLEOTIDE SEQUENCE [LARGE SCALE GENOMIC DNA]</scope>
    <source>
        <strain evidence="3 5">LMG 11596</strain>
    </source>
</reference>
<gene>
    <name evidence="3" type="ORF">BGLCM_1017</name>
    <name evidence="2" type="ORF">BIFGAL_02771</name>
</gene>
<dbReference type="STRING" id="561180.BIFGAL_02771"/>
<proteinExistence type="predicted"/>
<sequence length="49" mass="5189">MADTFVTVAEQMNNNNVCKWGTQLLAIAGAVSTVATAFGIAYSPCMYDV</sequence>
<name>D1NSL3_9BIFI</name>
<keyword evidence="5" id="KW-1185">Reference proteome</keyword>
<reference evidence="2 4" key="1">
    <citation type="submission" date="2009-11" db="EMBL/GenBank/DDBJ databases">
        <authorList>
            <person name="Weinstock G."/>
            <person name="Sodergren E."/>
            <person name="Clifton S."/>
            <person name="Fulton L."/>
            <person name="Fulton B."/>
            <person name="Courtney L."/>
            <person name="Fronick C."/>
            <person name="Harrison M."/>
            <person name="Strong C."/>
            <person name="Farmer C."/>
            <person name="Delahaunty K."/>
            <person name="Markovic C."/>
            <person name="Hall O."/>
            <person name="Minx P."/>
            <person name="Tomlinson C."/>
            <person name="Mitreva M."/>
            <person name="Nelson J."/>
            <person name="Hou S."/>
            <person name="Wollam A."/>
            <person name="Pepin K.H."/>
            <person name="Johnson M."/>
            <person name="Bhonagiri V."/>
            <person name="Nash W.E."/>
            <person name="Warren W."/>
            <person name="Chinwalla A."/>
            <person name="Mardis E.R."/>
            <person name="Wilson R.K."/>
        </authorList>
    </citation>
    <scope>NUCLEOTIDE SEQUENCE [LARGE SCALE GENOMIC DNA]</scope>
    <source>
        <strain evidence="2 4">DSM 20093</strain>
    </source>
</reference>
<evidence type="ECO:0000256" key="1">
    <source>
        <dbReference type="SAM" id="Phobius"/>
    </source>
</evidence>
<dbReference type="EMBL" id="JGYW01000005">
    <property type="protein sequence ID" value="KFI58723.1"/>
    <property type="molecule type" value="Genomic_DNA"/>
</dbReference>
<keyword evidence="1" id="KW-1133">Transmembrane helix</keyword>
<comment type="caution">
    <text evidence="2">The sequence shown here is derived from an EMBL/GenBank/DDBJ whole genome shotgun (WGS) entry which is preliminary data.</text>
</comment>
<dbReference type="Proteomes" id="UP000029074">
    <property type="component" value="Unassembled WGS sequence"/>
</dbReference>
<dbReference type="Proteomes" id="UP000003656">
    <property type="component" value="Unassembled WGS sequence"/>
</dbReference>
<accession>D1NSL3</accession>
<evidence type="ECO:0000313" key="5">
    <source>
        <dbReference type="Proteomes" id="UP000029074"/>
    </source>
</evidence>
<dbReference type="AlphaFoldDB" id="D1NSL3"/>
<evidence type="ECO:0000313" key="4">
    <source>
        <dbReference type="Proteomes" id="UP000003656"/>
    </source>
</evidence>
<dbReference type="EMBL" id="ABXB03000001">
    <property type="protein sequence ID" value="EFA23665.1"/>
    <property type="molecule type" value="Genomic_DNA"/>
</dbReference>
<dbReference type="RefSeq" id="WP_006294177.1">
    <property type="nucleotide sequence ID" value="NZ_ABXB03000001.1"/>
</dbReference>
<keyword evidence="1" id="KW-0812">Transmembrane</keyword>